<dbReference type="Proteomes" id="UP000005850">
    <property type="component" value="Chromosome"/>
</dbReference>
<dbReference type="HOGENOM" id="CLU_069054_5_2_9"/>
<organism evidence="2 3">
    <name type="scientific">Brevibacillus laterosporus LMG 15441</name>
    <dbReference type="NCBI Taxonomy" id="1042163"/>
    <lineage>
        <taxon>Bacteria</taxon>
        <taxon>Bacillati</taxon>
        <taxon>Bacillota</taxon>
        <taxon>Bacilli</taxon>
        <taxon>Bacillales</taxon>
        <taxon>Paenibacillaceae</taxon>
        <taxon>Brevibacillus</taxon>
    </lineage>
</organism>
<dbReference type="InterPro" id="IPR035903">
    <property type="entry name" value="HesB-like_dom_sf"/>
</dbReference>
<dbReference type="NCBIfam" id="TIGR00049">
    <property type="entry name" value="iron-sulfur cluster assembly accessory protein"/>
    <property type="match status" value="1"/>
</dbReference>
<reference evidence="2 3" key="1">
    <citation type="journal article" date="2011" name="J. Bacteriol.">
        <title>Genome sequence of Brevibacillus laterosporus LMG 15441, a pathogen of invertebrates.</title>
        <authorList>
            <person name="Djukic M."/>
            <person name="Poehlein A."/>
            <person name="Thurmer A."/>
            <person name="Daniel R."/>
        </authorList>
    </citation>
    <scope>NUCLEOTIDE SEQUENCE [LARGE SCALE GENOMIC DNA]</scope>
    <source>
        <strain evidence="2 3">LMG 15441</strain>
    </source>
</reference>
<dbReference type="InterPro" id="IPR016092">
    <property type="entry name" value="ATAP"/>
</dbReference>
<dbReference type="EMBL" id="CP007806">
    <property type="protein sequence ID" value="AIG28359.1"/>
    <property type="molecule type" value="Genomic_DNA"/>
</dbReference>
<dbReference type="PANTHER" id="PTHR43011:SF1">
    <property type="entry name" value="IRON-SULFUR CLUSTER ASSEMBLY 2 HOMOLOG, MITOCHONDRIAL"/>
    <property type="match status" value="1"/>
</dbReference>
<dbReference type="eggNOG" id="COG0316">
    <property type="taxonomic scope" value="Bacteria"/>
</dbReference>
<dbReference type="InterPro" id="IPR017870">
    <property type="entry name" value="FeS_cluster_insertion_CS"/>
</dbReference>
<dbReference type="GO" id="GO:0051539">
    <property type="term" value="F:4 iron, 4 sulfur cluster binding"/>
    <property type="evidence" value="ECO:0007669"/>
    <property type="project" value="TreeGrafter"/>
</dbReference>
<dbReference type="GO" id="GO:0016226">
    <property type="term" value="P:iron-sulfur cluster assembly"/>
    <property type="evidence" value="ECO:0007669"/>
    <property type="project" value="InterPro"/>
</dbReference>
<evidence type="ECO:0000259" key="1">
    <source>
        <dbReference type="Pfam" id="PF01521"/>
    </source>
</evidence>
<dbReference type="GO" id="GO:0005506">
    <property type="term" value="F:iron ion binding"/>
    <property type="evidence" value="ECO:0007669"/>
    <property type="project" value="TreeGrafter"/>
</dbReference>
<dbReference type="SUPFAM" id="SSF89360">
    <property type="entry name" value="HesB-like domain"/>
    <property type="match status" value="1"/>
</dbReference>
<name>A0A075R917_BRELA</name>
<dbReference type="KEGG" id="blr:BRLA_c040820"/>
<dbReference type="GO" id="GO:0051537">
    <property type="term" value="F:2 iron, 2 sulfur cluster binding"/>
    <property type="evidence" value="ECO:0007669"/>
    <property type="project" value="TreeGrafter"/>
</dbReference>
<dbReference type="RefSeq" id="WP_003334645.1">
    <property type="nucleotide sequence ID" value="NZ_CP007806.1"/>
</dbReference>
<keyword evidence="3" id="KW-1185">Reference proteome</keyword>
<sequence>MINFTPQASAKIRELLEAENNPNILLRVGVREGGCSGFSYGMGTDESTSESDQIFTYEGFKVAVDAESYKYIEGLVIDYKESMMGGGFTMENPNAVASCGCGASFRTRDYEGKAEKCE</sequence>
<dbReference type="AlphaFoldDB" id="A0A075R917"/>
<dbReference type="Gene3D" id="2.60.300.12">
    <property type="entry name" value="HesB-like domain"/>
    <property type="match status" value="1"/>
</dbReference>
<evidence type="ECO:0000313" key="3">
    <source>
        <dbReference type="Proteomes" id="UP000005850"/>
    </source>
</evidence>
<evidence type="ECO:0000313" key="2">
    <source>
        <dbReference type="EMBL" id="AIG28359.1"/>
    </source>
</evidence>
<dbReference type="PROSITE" id="PS01152">
    <property type="entry name" value="HESB"/>
    <property type="match status" value="1"/>
</dbReference>
<accession>A0A075R917</accession>
<dbReference type="PANTHER" id="PTHR43011">
    <property type="entry name" value="IRON-SULFUR CLUSTER ASSEMBLY 2 HOMOLOG, MITOCHONDRIAL"/>
    <property type="match status" value="1"/>
</dbReference>
<dbReference type="InterPro" id="IPR000361">
    <property type="entry name" value="ATAP_core_dom"/>
</dbReference>
<dbReference type="Pfam" id="PF01521">
    <property type="entry name" value="Fe-S_biosyn"/>
    <property type="match status" value="1"/>
</dbReference>
<gene>
    <name evidence="2" type="primary">erpA</name>
    <name evidence="2" type="ORF">BRLA_c040820</name>
</gene>
<proteinExistence type="predicted"/>
<feature type="domain" description="Core" evidence="1">
    <location>
        <begin position="2"/>
        <end position="102"/>
    </location>
</feature>
<protein>
    <submittedName>
        <fullName evidence="2">Iron-sulfur cluster insertion protein ErpA</fullName>
    </submittedName>
</protein>
<dbReference type="STRING" id="1042163.BRLA_c040820"/>